<dbReference type="InterPro" id="IPR050662">
    <property type="entry name" value="Sec-metab_biosynth-thioest"/>
</dbReference>
<evidence type="ECO:0000313" key="3">
    <source>
        <dbReference type="Proteomes" id="UP001217500"/>
    </source>
</evidence>
<name>A0AAE9XW76_9PROT</name>
<dbReference type="RefSeq" id="WP_289505288.1">
    <property type="nucleotide sequence ID" value="NZ_CP116805.1"/>
</dbReference>
<protein>
    <submittedName>
        <fullName evidence="2">MBL fold metallo-hydrolase</fullName>
    </submittedName>
</protein>
<sequence length="300" mass="32500">MPIDFKQDFTMNPGVAEALSPLVTRVLAPNPSPFTYTGTGTFIVGTEKLAVIDPGPEMPAHGEALMQAIAGRKVSHILVTHTHRDHSPLSRWLKDQTGAPILAFGPHGAGRRAGLEGEDVEAGADKDFAPDVTLADGEVIKGPDWTITALHTPGHTSNHLCFHLAEEDTVFVGDHVMAWATTVILPPDGDVRAYLKSLERLVAMNPALLRPTHGPEVDKPARFMRAIIGHRRMREAQIVGHLEAGIDNIDMMVERMYKEIDPRLFPAAARSVLAHLIALVDDGRVSADPAPGLGARYRLS</sequence>
<dbReference type="Gene3D" id="1.10.10.10">
    <property type="entry name" value="Winged helix-like DNA-binding domain superfamily/Winged helix DNA-binding domain"/>
    <property type="match status" value="1"/>
</dbReference>
<dbReference type="InterPro" id="IPR001279">
    <property type="entry name" value="Metallo-B-lactamas"/>
</dbReference>
<keyword evidence="3" id="KW-1185">Reference proteome</keyword>
<dbReference type="SUPFAM" id="SSF56281">
    <property type="entry name" value="Metallo-hydrolase/oxidoreductase"/>
    <property type="match status" value="1"/>
</dbReference>
<dbReference type="AlphaFoldDB" id="A0AAE9XW76"/>
<dbReference type="KEGG" id="gso:PH603_06835"/>
<dbReference type="InterPro" id="IPR036388">
    <property type="entry name" value="WH-like_DNA-bd_sf"/>
</dbReference>
<dbReference type="PANTHER" id="PTHR23131">
    <property type="entry name" value="ENDORIBONUCLEASE LACTB2"/>
    <property type="match status" value="1"/>
</dbReference>
<reference evidence="2" key="1">
    <citation type="submission" date="2023-01" db="EMBL/GenBank/DDBJ databases">
        <title>The genome sequence of Kordiimonadaceae bacterium 6D33.</title>
        <authorList>
            <person name="Liu Y."/>
        </authorList>
    </citation>
    <scope>NUCLEOTIDE SEQUENCE</scope>
    <source>
        <strain evidence="2">6D33</strain>
    </source>
</reference>
<dbReference type="Proteomes" id="UP001217500">
    <property type="component" value="Chromosome"/>
</dbReference>
<accession>A0AAE9XW76</accession>
<evidence type="ECO:0000313" key="2">
    <source>
        <dbReference type="EMBL" id="WCL55473.1"/>
    </source>
</evidence>
<gene>
    <name evidence="2" type="ORF">PH603_06835</name>
</gene>
<dbReference type="Gene3D" id="3.60.15.10">
    <property type="entry name" value="Ribonuclease Z/Hydroxyacylglutathione hydrolase-like"/>
    <property type="match status" value="1"/>
</dbReference>
<proteinExistence type="predicted"/>
<feature type="domain" description="Metallo-beta-lactamase" evidence="1">
    <location>
        <begin position="37"/>
        <end position="213"/>
    </location>
</feature>
<dbReference type="Pfam" id="PF00753">
    <property type="entry name" value="Lactamase_B"/>
    <property type="match status" value="1"/>
</dbReference>
<dbReference type="Pfam" id="PF17778">
    <property type="entry name" value="WHD_BLACT"/>
    <property type="match status" value="1"/>
</dbReference>
<dbReference type="EMBL" id="CP116805">
    <property type="protein sequence ID" value="WCL55473.1"/>
    <property type="molecule type" value="Genomic_DNA"/>
</dbReference>
<evidence type="ECO:0000259" key="1">
    <source>
        <dbReference type="SMART" id="SM00849"/>
    </source>
</evidence>
<dbReference type="CDD" id="cd16278">
    <property type="entry name" value="metallo-hydrolase-like_MBL-fold"/>
    <property type="match status" value="1"/>
</dbReference>
<dbReference type="SMART" id="SM00849">
    <property type="entry name" value="Lactamase_B"/>
    <property type="match status" value="1"/>
</dbReference>
<organism evidence="2 3">
    <name type="scientific">Gimibacter soli</name>
    <dbReference type="NCBI Taxonomy" id="3024400"/>
    <lineage>
        <taxon>Bacteria</taxon>
        <taxon>Pseudomonadati</taxon>
        <taxon>Pseudomonadota</taxon>
        <taxon>Alphaproteobacteria</taxon>
        <taxon>Kordiimonadales</taxon>
        <taxon>Temperatibacteraceae</taxon>
        <taxon>Gimibacter</taxon>
    </lineage>
</organism>
<dbReference type="InterPro" id="IPR036866">
    <property type="entry name" value="RibonucZ/Hydroxyglut_hydro"/>
</dbReference>
<dbReference type="InterPro" id="IPR041516">
    <property type="entry name" value="LACTB2_WH"/>
</dbReference>
<dbReference type="PANTHER" id="PTHR23131:SF0">
    <property type="entry name" value="ENDORIBONUCLEASE LACTB2"/>
    <property type="match status" value="1"/>
</dbReference>